<comment type="caution">
    <text evidence="2">The sequence shown here is derived from an EMBL/GenBank/DDBJ whole genome shotgun (WGS) entry which is preliminary data.</text>
</comment>
<dbReference type="Pfam" id="PF13542">
    <property type="entry name" value="HTH_Tnp_ISL3"/>
    <property type="match status" value="1"/>
</dbReference>
<gene>
    <name evidence="2" type="ORF">Q664_52650</name>
</gene>
<feature type="non-terminal residue" evidence="2">
    <location>
        <position position="75"/>
    </location>
</feature>
<dbReference type="AlphaFoldDB" id="A0A084SE22"/>
<reference evidence="2 3" key="1">
    <citation type="submission" date="2014-07" db="EMBL/GenBank/DDBJ databases">
        <title>Draft Genome Sequence of Gephyronic Acid Producer, Cystobacter violaceus Strain Cb vi76.</title>
        <authorList>
            <person name="Stevens D.C."/>
            <person name="Young J."/>
            <person name="Carmichael R."/>
            <person name="Tan J."/>
            <person name="Taylor R.E."/>
        </authorList>
    </citation>
    <scope>NUCLEOTIDE SEQUENCE [LARGE SCALE GENOMIC DNA]</scope>
    <source>
        <strain evidence="2 3">Cb vi76</strain>
    </source>
</reference>
<evidence type="ECO:0000259" key="1">
    <source>
        <dbReference type="Pfam" id="PF13542"/>
    </source>
</evidence>
<evidence type="ECO:0000313" key="2">
    <source>
        <dbReference type="EMBL" id="KFA86707.1"/>
    </source>
</evidence>
<dbReference type="InterPro" id="IPR032877">
    <property type="entry name" value="Transposase_HTH"/>
</dbReference>
<dbReference type="Proteomes" id="UP000028547">
    <property type="component" value="Unassembled WGS sequence"/>
</dbReference>
<sequence length="75" mass="8692">MERVPWAAHDSSFTHAFEELVAWQAQRLDKSSICRLLGINWRTVGTIIERVVEERLSPERLEGLQVIGMDELGWK</sequence>
<feature type="domain" description="Transposase IS204/IS1001/IS1096/IS1165 helix-turn-helix" evidence="1">
    <location>
        <begin position="2"/>
        <end position="52"/>
    </location>
</feature>
<name>A0A084SE22_9BACT</name>
<proteinExistence type="predicted"/>
<protein>
    <recommendedName>
        <fullName evidence="1">Transposase IS204/IS1001/IS1096/IS1165 helix-turn-helix domain-containing protein</fullName>
    </recommendedName>
</protein>
<accession>A0A084SE22</accession>
<organism evidence="2 3">
    <name type="scientific">Archangium violaceum Cb vi76</name>
    <dbReference type="NCBI Taxonomy" id="1406225"/>
    <lineage>
        <taxon>Bacteria</taxon>
        <taxon>Pseudomonadati</taxon>
        <taxon>Myxococcota</taxon>
        <taxon>Myxococcia</taxon>
        <taxon>Myxococcales</taxon>
        <taxon>Cystobacterineae</taxon>
        <taxon>Archangiaceae</taxon>
        <taxon>Archangium</taxon>
    </lineage>
</organism>
<dbReference type="EMBL" id="JPMI01000429">
    <property type="protein sequence ID" value="KFA86707.1"/>
    <property type="molecule type" value="Genomic_DNA"/>
</dbReference>
<evidence type="ECO:0000313" key="3">
    <source>
        <dbReference type="Proteomes" id="UP000028547"/>
    </source>
</evidence>